<keyword evidence="3" id="KW-1185">Reference proteome</keyword>
<feature type="transmembrane region" description="Helical" evidence="1">
    <location>
        <begin position="49"/>
        <end position="67"/>
    </location>
</feature>
<proteinExistence type="predicted"/>
<evidence type="ECO:0000313" key="2">
    <source>
        <dbReference type="EMBL" id="SDJ69286.1"/>
    </source>
</evidence>
<dbReference type="STRING" id="426701.SAMN04488098_100293"/>
<evidence type="ECO:0000256" key="1">
    <source>
        <dbReference type="SAM" id="Phobius"/>
    </source>
</evidence>
<protein>
    <submittedName>
        <fullName evidence="2">Uncharacterized protein</fullName>
    </submittedName>
</protein>
<dbReference type="Proteomes" id="UP000199433">
    <property type="component" value="Unassembled WGS sequence"/>
</dbReference>
<accession>A0A1G8VTH4</accession>
<keyword evidence="1" id="KW-0812">Transmembrane</keyword>
<feature type="transmembrane region" description="Helical" evidence="1">
    <location>
        <begin position="27"/>
        <end position="43"/>
    </location>
</feature>
<gene>
    <name evidence="2" type="ORF">SAMN04488098_100293</name>
</gene>
<sequence>MDTLVIIGAFLLTVGIPSFIIYKFKGGWMINLIVSSLLFIWMVPDFGFFRILLFLGFASFMLIINAVSYQGKSITSHDGKQLAENVSERRLTYEEIREQSKSMTDEERLKKQEKLIKELQEAENPQANTVACPSCSSIDVEHISNNKKSFSVGKAIGGGLLTGGIGTLAGFAGKKGKTDKWHCKNCGQVFNK</sequence>
<organism evidence="2 3">
    <name type="scientific">Alkalibacterium thalassium</name>
    <dbReference type="NCBI Taxonomy" id="426701"/>
    <lineage>
        <taxon>Bacteria</taxon>
        <taxon>Bacillati</taxon>
        <taxon>Bacillota</taxon>
        <taxon>Bacilli</taxon>
        <taxon>Lactobacillales</taxon>
        <taxon>Carnobacteriaceae</taxon>
        <taxon>Alkalibacterium</taxon>
    </lineage>
</organism>
<keyword evidence="1" id="KW-1133">Transmembrane helix</keyword>
<dbReference type="EMBL" id="FNFK01000002">
    <property type="protein sequence ID" value="SDJ69286.1"/>
    <property type="molecule type" value="Genomic_DNA"/>
</dbReference>
<keyword evidence="1" id="KW-0472">Membrane</keyword>
<name>A0A1G8VTH4_9LACT</name>
<dbReference type="AlphaFoldDB" id="A0A1G8VTH4"/>
<feature type="transmembrane region" description="Helical" evidence="1">
    <location>
        <begin position="6"/>
        <end position="22"/>
    </location>
</feature>
<evidence type="ECO:0000313" key="3">
    <source>
        <dbReference type="Proteomes" id="UP000199433"/>
    </source>
</evidence>
<reference evidence="3" key="1">
    <citation type="submission" date="2016-10" db="EMBL/GenBank/DDBJ databases">
        <authorList>
            <person name="Varghese N."/>
            <person name="Submissions S."/>
        </authorList>
    </citation>
    <scope>NUCLEOTIDE SEQUENCE [LARGE SCALE GENOMIC DNA]</scope>
    <source>
        <strain evidence="3">DSM 19181</strain>
    </source>
</reference>